<keyword evidence="5" id="KW-1185">Reference proteome</keyword>
<gene>
    <name evidence="4" type="ORF">NCWK1_0711</name>
</gene>
<feature type="domain" description="MurNAc-LAA" evidence="3">
    <location>
        <begin position="512"/>
        <end position="621"/>
    </location>
</feature>
<dbReference type="Proteomes" id="UP000236527">
    <property type="component" value="Unassembled WGS sequence"/>
</dbReference>
<reference evidence="5" key="1">
    <citation type="journal article" date="2018" name="Genome Announc.">
        <title>Draft Genome Sequence of the Nitrogen-Fixing and Hormogonia-Inducing Cyanobacterium Nostoc cycadae Strain WK-1, Isolated from the Coralloid Roots of Cycas revoluta.</title>
        <authorList>
            <person name="Kanesaki Y."/>
            <person name="Hirose M."/>
            <person name="Hirose Y."/>
            <person name="Fujisawa T."/>
            <person name="Nakamura Y."/>
            <person name="Watanabe S."/>
            <person name="Matsunaga S."/>
            <person name="Uchida H."/>
            <person name="Murakami A."/>
        </authorList>
    </citation>
    <scope>NUCLEOTIDE SEQUENCE [LARGE SCALE GENOMIC DNA]</scope>
    <source>
        <strain evidence="5">WK-1</strain>
    </source>
</reference>
<protein>
    <submittedName>
        <fullName evidence="4">Cell wall hydrolase/autolysin</fullName>
    </submittedName>
</protein>
<dbReference type="InterPro" id="IPR021731">
    <property type="entry name" value="AMIN_dom"/>
</dbReference>
<dbReference type="CDD" id="cd02696">
    <property type="entry name" value="MurNAc-LAA"/>
    <property type="match status" value="1"/>
</dbReference>
<dbReference type="GO" id="GO:0009253">
    <property type="term" value="P:peptidoglycan catabolic process"/>
    <property type="evidence" value="ECO:0007669"/>
    <property type="project" value="InterPro"/>
</dbReference>
<evidence type="ECO:0000259" key="3">
    <source>
        <dbReference type="SMART" id="SM00646"/>
    </source>
</evidence>
<dbReference type="Gene3D" id="3.40.630.40">
    <property type="entry name" value="Zn-dependent exopeptidases"/>
    <property type="match status" value="1"/>
</dbReference>
<evidence type="ECO:0000313" key="5">
    <source>
        <dbReference type="Proteomes" id="UP000236527"/>
    </source>
</evidence>
<dbReference type="GO" id="GO:0008745">
    <property type="term" value="F:N-acetylmuramoyl-L-alanine amidase activity"/>
    <property type="evidence" value="ECO:0007669"/>
    <property type="project" value="InterPro"/>
</dbReference>
<dbReference type="SUPFAM" id="SSF53187">
    <property type="entry name" value="Zn-dependent exopeptidases"/>
    <property type="match status" value="1"/>
</dbReference>
<dbReference type="InterPro" id="IPR002508">
    <property type="entry name" value="MurNAc-LAA_cat"/>
</dbReference>
<feature type="region of interest" description="Disordered" evidence="2">
    <location>
        <begin position="418"/>
        <end position="446"/>
    </location>
</feature>
<evidence type="ECO:0000313" key="4">
    <source>
        <dbReference type="EMBL" id="GBE90990.1"/>
    </source>
</evidence>
<dbReference type="EMBL" id="BDGE01000012">
    <property type="protein sequence ID" value="GBE90990.1"/>
    <property type="molecule type" value="Genomic_DNA"/>
</dbReference>
<dbReference type="InterPro" id="IPR050695">
    <property type="entry name" value="N-acetylmuramoyl_amidase_3"/>
</dbReference>
<dbReference type="PANTHER" id="PTHR30404">
    <property type="entry name" value="N-ACETYLMURAMOYL-L-ALANINE AMIDASE"/>
    <property type="match status" value="1"/>
</dbReference>
<accession>A0A2H6LCN9</accession>
<dbReference type="AlphaFoldDB" id="A0A2H6LCN9"/>
<sequence>MTVKLHWLLTGTIGTIFWLSSPALAAKLESWHFDSKQNRLEFNTLGAVQPKAQLIFNPTRLVIDLPDTDFGRPQLTQPIGGAVRSIRVGQFDPQTARIVVELAPGYTIDPQGVKFIPTTGSRWLVQLPTPTATPITSSADISLQSEPQTLETRANSEFPSRNIYSVVKTDPVTSNNPRPLGNTLAAVTQLESFRVTGDGFFVRTNGGSPQIQVNRSSDKRAVNIEITGASLSPSLLQQDLAVNRYGVNRIQFSQLQTRQPTVRMTLYVDKNSPDWRASTSSIGGFVIIPNRVVRLPGNSDANLVAEATDSPAIIQAVELADNGTQLLIRSNRPVSAKGGWDRSSGLFRIAIANAKLAPRVIGPAFNANSPILRVRLQPQEDSVNILVQPASGVQIGEVNQVSNQLLAVQLQRTHAITPPIGLPPLPPTNGQLPNSKDNPPPAPRPVPTGKLIVVIDPGHGGKDSGAPGLGGLLEKDVILPIGKRVAAILERNGVQAVLTRDADFFVELQGRVDIAERVNATLFVSIHANSVDSRPDVNGLEVYYYDSGYGLAEVVRNTILQDIGTIKDRGTRKARFYVLRKSSMPSILVETGYMTGREDNPRLGSPEYQNRMAEAIARGILKYLRQR</sequence>
<dbReference type="Pfam" id="PF11741">
    <property type="entry name" value="AMIN"/>
    <property type="match status" value="2"/>
</dbReference>
<dbReference type="GO" id="GO:0030288">
    <property type="term" value="C:outer membrane-bounded periplasmic space"/>
    <property type="evidence" value="ECO:0007669"/>
    <property type="project" value="TreeGrafter"/>
</dbReference>
<evidence type="ECO:0000256" key="2">
    <source>
        <dbReference type="SAM" id="MobiDB-lite"/>
    </source>
</evidence>
<name>A0A2H6LCN9_9NOSO</name>
<organism evidence="4 5">
    <name type="scientific">Nostoc cycadae WK-1</name>
    <dbReference type="NCBI Taxonomy" id="1861711"/>
    <lineage>
        <taxon>Bacteria</taxon>
        <taxon>Bacillati</taxon>
        <taxon>Cyanobacteriota</taxon>
        <taxon>Cyanophyceae</taxon>
        <taxon>Nostocales</taxon>
        <taxon>Nostocaceae</taxon>
        <taxon>Nostoc</taxon>
    </lineage>
</organism>
<keyword evidence="1 4" id="KW-0378">Hydrolase</keyword>
<proteinExistence type="predicted"/>
<dbReference type="Pfam" id="PF01520">
    <property type="entry name" value="Amidase_3"/>
    <property type="match status" value="1"/>
</dbReference>
<comment type="caution">
    <text evidence="4">The sequence shown here is derived from an EMBL/GenBank/DDBJ whole genome shotgun (WGS) entry which is preliminary data.</text>
</comment>
<evidence type="ECO:0000256" key="1">
    <source>
        <dbReference type="ARBA" id="ARBA00022801"/>
    </source>
</evidence>
<dbReference type="SMART" id="SM00646">
    <property type="entry name" value="Ami_3"/>
    <property type="match status" value="1"/>
</dbReference>
<dbReference type="Gene3D" id="2.60.40.3500">
    <property type="match status" value="1"/>
</dbReference>
<dbReference type="PANTHER" id="PTHR30404:SF0">
    <property type="entry name" value="N-ACETYLMURAMOYL-L-ALANINE AMIDASE AMIC"/>
    <property type="match status" value="1"/>
</dbReference>